<comment type="caution">
    <text evidence="1">The sequence shown here is derived from an EMBL/GenBank/DDBJ whole genome shotgun (WGS) entry which is preliminary data.</text>
</comment>
<accession>A0AA38LPK3</accession>
<dbReference type="Proteomes" id="UP000824469">
    <property type="component" value="Unassembled WGS sequence"/>
</dbReference>
<evidence type="ECO:0000313" key="2">
    <source>
        <dbReference type="Proteomes" id="UP000824469"/>
    </source>
</evidence>
<dbReference type="AlphaFoldDB" id="A0AA38LPK3"/>
<feature type="non-terminal residue" evidence="1">
    <location>
        <position position="52"/>
    </location>
</feature>
<proteinExistence type="predicted"/>
<keyword evidence="2" id="KW-1185">Reference proteome</keyword>
<organism evidence="1 2">
    <name type="scientific">Taxus chinensis</name>
    <name type="common">Chinese yew</name>
    <name type="synonym">Taxus wallichiana var. chinensis</name>
    <dbReference type="NCBI Taxonomy" id="29808"/>
    <lineage>
        <taxon>Eukaryota</taxon>
        <taxon>Viridiplantae</taxon>
        <taxon>Streptophyta</taxon>
        <taxon>Embryophyta</taxon>
        <taxon>Tracheophyta</taxon>
        <taxon>Spermatophyta</taxon>
        <taxon>Pinopsida</taxon>
        <taxon>Pinidae</taxon>
        <taxon>Conifers II</taxon>
        <taxon>Cupressales</taxon>
        <taxon>Taxaceae</taxon>
        <taxon>Taxus</taxon>
    </lineage>
</organism>
<feature type="non-terminal residue" evidence="1">
    <location>
        <position position="1"/>
    </location>
</feature>
<sequence length="52" mass="4890">CLWKVACYLTAVTTTRCGGVGAGSGGRPPCGCVCGDLAVDGAPSLGGGMSVG</sequence>
<protein>
    <submittedName>
        <fullName evidence="1">Uncharacterized protein</fullName>
    </submittedName>
</protein>
<dbReference type="EMBL" id="JAHRHJ020000001">
    <property type="protein sequence ID" value="KAH9331189.1"/>
    <property type="molecule type" value="Genomic_DNA"/>
</dbReference>
<name>A0AA38LPK3_TAXCH</name>
<gene>
    <name evidence="1" type="ORF">KI387_003297</name>
</gene>
<evidence type="ECO:0000313" key="1">
    <source>
        <dbReference type="EMBL" id="KAH9331189.1"/>
    </source>
</evidence>
<reference evidence="1 2" key="1">
    <citation type="journal article" date="2021" name="Nat. Plants">
        <title>The Taxus genome provides insights into paclitaxel biosynthesis.</title>
        <authorList>
            <person name="Xiong X."/>
            <person name="Gou J."/>
            <person name="Liao Q."/>
            <person name="Li Y."/>
            <person name="Zhou Q."/>
            <person name="Bi G."/>
            <person name="Li C."/>
            <person name="Du R."/>
            <person name="Wang X."/>
            <person name="Sun T."/>
            <person name="Guo L."/>
            <person name="Liang H."/>
            <person name="Lu P."/>
            <person name="Wu Y."/>
            <person name="Zhang Z."/>
            <person name="Ro D.K."/>
            <person name="Shang Y."/>
            <person name="Huang S."/>
            <person name="Yan J."/>
        </authorList>
    </citation>
    <scope>NUCLEOTIDE SEQUENCE [LARGE SCALE GENOMIC DNA]</scope>
    <source>
        <strain evidence="1">Ta-2019</strain>
    </source>
</reference>